<comment type="caution">
    <text evidence="2">The sequence shown here is derived from an EMBL/GenBank/DDBJ whole genome shotgun (WGS) entry which is preliminary data.</text>
</comment>
<name>A0AAV0DDQ0_9ASTE</name>
<evidence type="ECO:0000256" key="1">
    <source>
        <dbReference type="SAM" id="MobiDB-lite"/>
    </source>
</evidence>
<evidence type="ECO:0000313" key="3">
    <source>
        <dbReference type="EMBL" id="CAH9122277.1"/>
    </source>
</evidence>
<accession>A0AAV0DDQ0</accession>
<keyword evidence="4" id="KW-1185">Reference proteome</keyword>
<dbReference type="Proteomes" id="UP001152523">
    <property type="component" value="Unassembled WGS sequence"/>
</dbReference>
<feature type="compositionally biased region" description="Basic and acidic residues" evidence="1">
    <location>
        <begin position="98"/>
        <end position="113"/>
    </location>
</feature>
<evidence type="ECO:0000313" key="2">
    <source>
        <dbReference type="EMBL" id="CAH9097173.1"/>
    </source>
</evidence>
<dbReference type="EMBL" id="CAMAPF010000924">
    <property type="protein sequence ID" value="CAH9122277.1"/>
    <property type="molecule type" value="Genomic_DNA"/>
</dbReference>
<organism evidence="2 4">
    <name type="scientific">Cuscuta epithymum</name>
    <dbReference type="NCBI Taxonomy" id="186058"/>
    <lineage>
        <taxon>Eukaryota</taxon>
        <taxon>Viridiplantae</taxon>
        <taxon>Streptophyta</taxon>
        <taxon>Embryophyta</taxon>
        <taxon>Tracheophyta</taxon>
        <taxon>Spermatophyta</taxon>
        <taxon>Magnoliopsida</taxon>
        <taxon>eudicotyledons</taxon>
        <taxon>Gunneridae</taxon>
        <taxon>Pentapetalae</taxon>
        <taxon>asterids</taxon>
        <taxon>lamiids</taxon>
        <taxon>Solanales</taxon>
        <taxon>Convolvulaceae</taxon>
        <taxon>Cuscuteae</taxon>
        <taxon>Cuscuta</taxon>
        <taxon>Cuscuta subgen. Cuscuta</taxon>
    </lineage>
</organism>
<gene>
    <name evidence="2" type="ORF">CEPIT_LOCUS13972</name>
    <name evidence="3" type="ORF">CEPIT_LOCUS24352</name>
</gene>
<reference evidence="2" key="1">
    <citation type="submission" date="2022-07" db="EMBL/GenBank/DDBJ databases">
        <authorList>
            <person name="Macas J."/>
            <person name="Novak P."/>
            <person name="Neumann P."/>
        </authorList>
    </citation>
    <scope>NUCLEOTIDE SEQUENCE</scope>
</reference>
<proteinExistence type="predicted"/>
<feature type="compositionally biased region" description="Basic and acidic residues" evidence="1">
    <location>
        <begin position="69"/>
        <end position="85"/>
    </location>
</feature>
<protein>
    <submittedName>
        <fullName evidence="2">Uncharacterized protein</fullName>
    </submittedName>
</protein>
<dbReference type="EMBL" id="CAMAPF010000091">
    <property type="protein sequence ID" value="CAH9097173.1"/>
    <property type="molecule type" value="Genomic_DNA"/>
</dbReference>
<sequence>MNQQIDGDDWYLMRRNIGKRGGKRSVKTIGALLAGNWPEKMTGARTTFLAFPKVGQGRRPAFGSIGRPGDCKIKNERKKGTEEKNGKKRKKRMGESAGEEKGMGKIERNKERE</sequence>
<evidence type="ECO:0000313" key="4">
    <source>
        <dbReference type="Proteomes" id="UP001152523"/>
    </source>
</evidence>
<feature type="region of interest" description="Disordered" evidence="1">
    <location>
        <begin position="56"/>
        <end position="113"/>
    </location>
</feature>
<dbReference type="AlphaFoldDB" id="A0AAV0DDQ0"/>